<accession>A0A917GAC3</accession>
<organism evidence="1 2">
    <name type="scientific">Lysinibacillus alkalisoli</name>
    <dbReference type="NCBI Taxonomy" id="1911548"/>
    <lineage>
        <taxon>Bacteria</taxon>
        <taxon>Bacillati</taxon>
        <taxon>Bacillota</taxon>
        <taxon>Bacilli</taxon>
        <taxon>Bacillales</taxon>
        <taxon>Bacillaceae</taxon>
        <taxon>Lysinibacillus</taxon>
    </lineage>
</organism>
<protein>
    <recommendedName>
        <fullName evidence="3">DUF3847 domain-containing protein</fullName>
    </recommendedName>
</protein>
<name>A0A917GAC3_9BACI</name>
<gene>
    <name evidence="1" type="ORF">GCM10007425_30560</name>
</gene>
<dbReference type="Proteomes" id="UP000616608">
    <property type="component" value="Unassembled WGS sequence"/>
</dbReference>
<dbReference type="RefSeq" id="WP_188615945.1">
    <property type="nucleotide sequence ID" value="NZ_BMJT01000017.1"/>
</dbReference>
<evidence type="ECO:0000313" key="2">
    <source>
        <dbReference type="Proteomes" id="UP000616608"/>
    </source>
</evidence>
<evidence type="ECO:0000313" key="1">
    <source>
        <dbReference type="EMBL" id="GGG33760.1"/>
    </source>
</evidence>
<keyword evidence="2" id="KW-1185">Reference proteome</keyword>
<sequence length="71" mass="8467">MTIKTMQQLLAEKHQLELDINRLKDNAKRRARTRRLIQKGALLEKYFNAYDLSVEETEKLLATYANFVKRK</sequence>
<comment type="caution">
    <text evidence="1">The sequence shown here is derived from an EMBL/GenBank/DDBJ whole genome shotgun (WGS) entry which is preliminary data.</text>
</comment>
<proteinExistence type="predicted"/>
<reference evidence="1" key="1">
    <citation type="journal article" date="2014" name="Int. J. Syst. Evol. Microbiol.">
        <title>Complete genome sequence of Corynebacterium casei LMG S-19264T (=DSM 44701T), isolated from a smear-ripened cheese.</title>
        <authorList>
            <consortium name="US DOE Joint Genome Institute (JGI-PGF)"/>
            <person name="Walter F."/>
            <person name="Albersmeier A."/>
            <person name="Kalinowski J."/>
            <person name="Ruckert C."/>
        </authorList>
    </citation>
    <scope>NUCLEOTIDE SEQUENCE</scope>
    <source>
        <strain evidence="1">CGMCC 1.15760</strain>
    </source>
</reference>
<dbReference type="AlphaFoldDB" id="A0A917GAC3"/>
<evidence type="ECO:0008006" key="3">
    <source>
        <dbReference type="Google" id="ProtNLM"/>
    </source>
</evidence>
<dbReference type="EMBL" id="BMJT01000017">
    <property type="protein sequence ID" value="GGG33760.1"/>
    <property type="molecule type" value="Genomic_DNA"/>
</dbReference>
<reference evidence="1" key="2">
    <citation type="submission" date="2020-09" db="EMBL/GenBank/DDBJ databases">
        <authorList>
            <person name="Sun Q."/>
            <person name="Zhou Y."/>
        </authorList>
    </citation>
    <scope>NUCLEOTIDE SEQUENCE</scope>
    <source>
        <strain evidence="1">CGMCC 1.15760</strain>
    </source>
</reference>